<dbReference type="Pfam" id="PF12787">
    <property type="entry name" value="EcsC"/>
    <property type="match status" value="1"/>
</dbReference>
<accession>A0A2N5CKM6</accession>
<dbReference type="Proteomes" id="UP000234483">
    <property type="component" value="Unassembled WGS sequence"/>
</dbReference>
<evidence type="ECO:0000313" key="1">
    <source>
        <dbReference type="EMBL" id="AYV47902.1"/>
    </source>
</evidence>
<dbReference type="OrthoDB" id="1705901at2"/>
<proteinExistence type="predicted"/>
<gene>
    <name evidence="1" type="ORF">C1707_17470</name>
    <name evidence="2" type="ORF">CFHF_26245</name>
</gene>
<dbReference type="PANTHER" id="PTHR41260">
    <property type="entry name" value="PROTEIN ECSC"/>
    <property type="match status" value="1"/>
</dbReference>
<dbReference type="EMBL" id="CP026100">
    <property type="protein sequence ID" value="AYV47902.1"/>
    <property type="molecule type" value="Genomic_DNA"/>
</dbReference>
<dbReference type="Proteomes" id="UP000281192">
    <property type="component" value="Chromosome"/>
</dbReference>
<dbReference type="EMBL" id="PJRQ01000055">
    <property type="protein sequence ID" value="PLR06041.1"/>
    <property type="molecule type" value="Genomic_DNA"/>
</dbReference>
<protein>
    <submittedName>
        <fullName evidence="2">ABC transporter-associated protein EcsC</fullName>
    </submittedName>
</protein>
<organism evidence="2 3">
    <name type="scientific">Caulobacter flavus</name>
    <dbReference type="NCBI Taxonomy" id="1679497"/>
    <lineage>
        <taxon>Bacteria</taxon>
        <taxon>Pseudomonadati</taxon>
        <taxon>Pseudomonadota</taxon>
        <taxon>Alphaproteobacteria</taxon>
        <taxon>Caulobacterales</taxon>
        <taxon>Caulobacteraceae</taxon>
        <taxon>Caulobacter</taxon>
    </lineage>
</organism>
<dbReference type="AlphaFoldDB" id="A0A2N5CKM6"/>
<dbReference type="InterPro" id="IPR024787">
    <property type="entry name" value="EcsC"/>
</dbReference>
<dbReference type="KEGG" id="cfh:C1707_17470"/>
<name>A0A2N5CKM6_9CAUL</name>
<evidence type="ECO:0000313" key="3">
    <source>
        <dbReference type="Proteomes" id="UP000234483"/>
    </source>
</evidence>
<evidence type="ECO:0000313" key="2">
    <source>
        <dbReference type="EMBL" id="PLR06041.1"/>
    </source>
</evidence>
<sequence length="265" mass="28829">MIRRQTLRRRRDSLWSSQLAQTAATADLAAWRAEMTKPPGALGMAARAVQLKVNQIIPEKVHAAITAAMQGMTRAILTGSDFATGAPLVQATLAERLERVRTAIANWKKTAAAEGGIAGAGGFVLAAADFPLLMSFKIKLLFEIAAAFGHDGAELSERLYILHIFELAFSDSAHRARVFEAMDGWDARTHPSDLSGFDWRAFQQQYRDHIDLAKLAQLLPVVGAPVGAIVNWRLVEKLGHTAVMAYRMRLESIPPLPKGEGGAHA</sequence>
<dbReference type="PANTHER" id="PTHR41260:SF1">
    <property type="entry name" value="PROTEIN ECSC"/>
    <property type="match status" value="1"/>
</dbReference>
<keyword evidence="4" id="KW-1185">Reference proteome</keyword>
<evidence type="ECO:0000313" key="4">
    <source>
        <dbReference type="Proteomes" id="UP000281192"/>
    </source>
</evidence>
<reference evidence="2 3" key="1">
    <citation type="submission" date="2017-12" db="EMBL/GenBank/DDBJ databases">
        <title>The genome sequence of Caulobacter flavus CGMCC1 15093.</title>
        <authorList>
            <person name="Gao J."/>
            <person name="Mao X."/>
            <person name="Sun J."/>
        </authorList>
    </citation>
    <scope>NUCLEOTIDE SEQUENCE [LARGE SCALE GENOMIC DNA]</scope>
    <source>
        <strain evidence="2 3">CGMCC1 15093</strain>
    </source>
</reference>
<reference evidence="1 4" key="2">
    <citation type="submission" date="2018-01" db="EMBL/GenBank/DDBJ databases">
        <title>Complete genome sequence of Caulobacter flavus RHGG3.</title>
        <authorList>
            <person name="Yang E."/>
        </authorList>
    </citation>
    <scope>NUCLEOTIDE SEQUENCE [LARGE SCALE GENOMIC DNA]</scope>
    <source>
        <strain evidence="1 4">RHGG3</strain>
    </source>
</reference>
<dbReference type="RefSeq" id="WP_101715857.1">
    <property type="nucleotide sequence ID" value="NZ_CP026100.1"/>
</dbReference>